<dbReference type="VEuPathDB" id="FungiDB:PV10_03449"/>
<comment type="caution">
    <text evidence="3">The sequence shown here is derived from an EMBL/GenBank/DDBJ whole genome shotgun (WGS) entry which is preliminary data.</text>
</comment>
<dbReference type="InterPro" id="IPR039719">
    <property type="entry name" value="FBXO28"/>
</dbReference>
<dbReference type="OrthoDB" id="539158at2759"/>
<feature type="region of interest" description="Disordered" evidence="1">
    <location>
        <begin position="71"/>
        <end position="100"/>
    </location>
</feature>
<dbReference type="GO" id="GO:0000209">
    <property type="term" value="P:protein polyubiquitination"/>
    <property type="evidence" value="ECO:0007669"/>
    <property type="project" value="TreeGrafter"/>
</dbReference>
<organism evidence="3 4">
    <name type="scientific">Exophiala mesophila</name>
    <name type="common">Black yeast-like fungus</name>
    <dbReference type="NCBI Taxonomy" id="212818"/>
    <lineage>
        <taxon>Eukaryota</taxon>
        <taxon>Fungi</taxon>
        <taxon>Dikarya</taxon>
        <taxon>Ascomycota</taxon>
        <taxon>Pezizomycotina</taxon>
        <taxon>Eurotiomycetes</taxon>
        <taxon>Chaetothyriomycetidae</taxon>
        <taxon>Chaetothyriales</taxon>
        <taxon>Herpotrichiellaceae</taxon>
        <taxon>Exophiala</taxon>
    </lineage>
</organism>
<dbReference type="InterPro" id="IPR036322">
    <property type="entry name" value="WD40_repeat_dom_sf"/>
</dbReference>
<dbReference type="SUPFAM" id="SSF50978">
    <property type="entry name" value="WD40 repeat-like"/>
    <property type="match status" value="1"/>
</dbReference>
<gene>
    <name evidence="3" type="ORF">B0A52_04032</name>
</gene>
<dbReference type="SUPFAM" id="SSF81383">
    <property type="entry name" value="F-box domain"/>
    <property type="match status" value="1"/>
</dbReference>
<accession>A0A438NAG1</accession>
<dbReference type="Proteomes" id="UP000288859">
    <property type="component" value="Unassembled WGS sequence"/>
</dbReference>
<dbReference type="SMART" id="SM00256">
    <property type="entry name" value="FBOX"/>
    <property type="match status" value="1"/>
</dbReference>
<protein>
    <recommendedName>
        <fullName evidence="2">F-box domain-containing protein</fullName>
    </recommendedName>
</protein>
<evidence type="ECO:0000313" key="4">
    <source>
        <dbReference type="Proteomes" id="UP000288859"/>
    </source>
</evidence>
<dbReference type="PANTHER" id="PTHR13252:SF9">
    <property type="entry name" value="F-BOX ONLY PROTEIN 28"/>
    <property type="match status" value="1"/>
</dbReference>
<dbReference type="AlphaFoldDB" id="A0A438NAG1"/>
<feature type="domain" description="F-box" evidence="2">
    <location>
        <begin position="1"/>
        <end position="44"/>
    </location>
</feature>
<dbReference type="PANTHER" id="PTHR13252">
    <property type="entry name" value="F-BOX ONLY PROTEIN 28"/>
    <property type="match status" value="1"/>
</dbReference>
<dbReference type="PROSITE" id="PS50181">
    <property type="entry name" value="FBOX"/>
    <property type="match status" value="1"/>
</dbReference>
<evidence type="ECO:0000259" key="2">
    <source>
        <dbReference type="PROSITE" id="PS50181"/>
    </source>
</evidence>
<dbReference type="Gene3D" id="1.20.1280.50">
    <property type="match status" value="1"/>
</dbReference>
<dbReference type="InterPro" id="IPR036047">
    <property type="entry name" value="F-box-like_dom_sf"/>
</dbReference>
<reference evidence="3 4" key="1">
    <citation type="submission" date="2017-03" db="EMBL/GenBank/DDBJ databases">
        <title>Genomes of endolithic fungi from Antarctica.</title>
        <authorList>
            <person name="Coleine C."/>
            <person name="Masonjones S."/>
            <person name="Stajich J.E."/>
        </authorList>
    </citation>
    <scope>NUCLEOTIDE SEQUENCE [LARGE SCALE GENOMIC DNA]</scope>
    <source>
        <strain evidence="3 4">CCFEE 6314</strain>
    </source>
</reference>
<dbReference type="Pfam" id="PF12937">
    <property type="entry name" value="F-box-like"/>
    <property type="match status" value="1"/>
</dbReference>
<dbReference type="EMBL" id="NAJM01000011">
    <property type="protein sequence ID" value="RVX72635.1"/>
    <property type="molecule type" value="Genomic_DNA"/>
</dbReference>
<feature type="compositionally biased region" description="Polar residues" evidence="1">
    <location>
        <begin position="85"/>
        <end position="98"/>
    </location>
</feature>
<dbReference type="InterPro" id="IPR001810">
    <property type="entry name" value="F-box_dom"/>
</dbReference>
<sequence length="644" mass="72028">MEILPQEILVDVLDHLEAEDLISAQQTCQLLSKSARTNTLWRYKCFEKSPSATMGREKDILKSLTGALRTLSLSDDRTSPPPVAQVNSSQRPEPQTYASRRARAVNRWDLSDQNERIDWYSEYKARHAPLRMEWMDSAQTSQDEIRGISVFDNSTRLVGYLEDHSLRIWDLREDSNGKRRFAELGRSKPLLPSTDLDTAAESLVVDCVSSFPAQQRAFVAIDKTLNEVDLNTMQVVSRSKYSWPITALSQSSDSMPPLTVGTQWSLHIVDPRAPVKPLSNASTESLEVIPATAGTSTALLPNLTEDANKLPTQFGITSPFSADPGPSIWAPGSPSWKPSHRLQNPHWMAYARVEPGPLAILHHLDHEILAGGRFPSILSYDRRYFPRLQYVIHSSASLSALASIPYPPAMSDSSRPGTSTLIACGEYRGRGSLEIYSLPHIKASNNLDDDGSTSASLDEPYSYKNRQDASSSKLLSVATHGTRIVYSDSEGGLKWVERDGRSLVRRWNINSFDLDAKAAAIGTGINSNMLTTSRSGDEVARKIVPLTTMTSSTGDLDAVGYGKRGDDDLLVWTGERVGIVTTQPHRLDHRKVVNAMESVGQQDDTWRDLRHKEEEYAQRMRLALERQADERRWMSRFRFKTGRW</sequence>
<proteinExistence type="predicted"/>
<name>A0A438NAG1_EXOME</name>
<evidence type="ECO:0000256" key="1">
    <source>
        <dbReference type="SAM" id="MobiDB-lite"/>
    </source>
</evidence>
<evidence type="ECO:0000313" key="3">
    <source>
        <dbReference type="EMBL" id="RVX72635.1"/>
    </source>
</evidence>